<evidence type="ECO:0000256" key="1">
    <source>
        <dbReference type="SAM" id="Phobius"/>
    </source>
</evidence>
<proteinExistence type="predicted"/>
<reference evidence="2 3" key="1">
    <citation type="submission" date="2019-09" db="EMBL/GenBank/DDBJ databases">
        <title>Photobacterium damselae subsp. damselae CDC-2227-81, a human clinical isolate.</title>
        <authorList>
            <person name="Osorio C.R."/>
        </authorList>
    </citation>
    <scope>NUCLEOTIDE SEQUENCE [LARGE SCALE GENOMIC DNA]</scope>
    <source>
        <strain evidence="2 3">CDC-2227-81</strain>
    </source>
</reference>
<evidence type="ECO:0000313" key="3">
    <source>
        <dbReference type="Proteomes" id="UP000480943"/>
    </source>
</evidence>
<gene>
    <name evidence="2" type="ORF">F6450_03755</name>
</gene>
<feature type="transmembrane region" description="Helical" evidence="1">
    <location>
        <begin position="73"/>
        <end position="95"/>
    </location>
</feature>
<dbReference type="RefSeq" id="WP_151182389.1">
    <property type="nucleotide sequence ID" value="NZ_CP090495.1"/>
</dbReference>
<dbReference type="AlphaFoldDB" id="A0AAD3ZWZ2"/>
<name>A0AAD3ZWZ2_PHODD</name>
<protein>
    <submittedName>
        <fullName evidence="2">Uncharacterized protein</fullName>
    </submittedName>
</protein>
<dbReference type="EMBL" id="VZUQ01000030">
    <property type="protein sequence ID" value="KAB1183560.1"/>
    <property type="molecule type" value="Genomic_DNA"/>
</dbReference>
<sequence>MQKINALTNSSDASIYSPPIFEVSSSCIKSDIATNSLSFIQLTNFDQNQWLETTTRALNSINETVSGIPEGSYGVALAGSLSSVLAAFIFNLCYWRIVGRDKKLLSAVIEYETAVKSVEKIITEYWLHPFSKRYTVKNNIQEIRIQHDIAMLSEYGERVVQQIPYKLSLSPKSCKNNLADKISEFNKELFDVATSGDFQSPQRQANLKKVRKTIQLCSKMKIMLSGLKP</sequence>
<accession>A0AAD3ZWZ2</accession>
<evidence type="ECO:0000313" key="2">
    <source>
        <dbReference type="EMBL" id="KAB1183560.1"/>
    </source>
</evidence>
<comment type="caution">
    <text evidence="2">The sequence shown here is derived from an EMBL/GenBank/DDBJ whole genome shotgun (WGS) entry which is preliminary data.</text>
</comment>
<dbReference type="Proteomes" id="UP000480943">
    <property type="component" value="Unassembled WGS sequence"/>
</dbReference>
<keyword evidence="1" id="KW-0812">Transmembrane</keyword>
<keyword evidence="1" id="KW-1133">Transmembrane helix</keyword>
<keyword evidence="1" id="KW-0472">Membrane</keyword>
<organism evidence="2 3">
    <name type="scientific">Photobacterium damselae subsp. damselae</name>
    <name type="common">Listonella damsela</name>
    <dbReference type="NCBI Taxonomy" id="85581"/>
    <lineage>
        <taxon>Bacteria</taxon>
        <taxon>Pseudomonadati</taxon>
        <taxon>Pseudomonadota</taxon>
        <taxon>Gammaproteobacteria</taxon>
        <taxon>Vibrionales</taxon>
        <taxon>Vibrionaceae</taxon>
        <taxon>Photobacterium</taxon>
    </lineage>
</organism>